<dbReference type="Proteomes" id="UP001162483">
    <property type="component" value="Unassembled WGS sequence"/>
</dbReference>
<accession>A0ABN9H5Q1</accession>
<keyword evidence="2" id="KW-1185">Reference proteome</keyword>
<protein>
    <recommendedName>
        <fullName evidence="3">Secreted protein</fullName>
    </recommendedName>
</protein>
<evidence type="ECO:0000313" key="1">
    <source>
        <dbReference type="EMBL" id="CAI9617083.1"/>
    </source>
</evidence>
<evidence type="ECO:0008006" key="3">
    <source>
        <dbReference type="Google" id="ProtNLM"/>
    </source>
</evidence>
<reference evidence="1" key="1">
    <citation type="submission" date="2023-05" db="EMBL/GenBank/DDBJ databases">
        <authorList>
            <person name="Stuckert A."/>
        </authorList>
    </citation>
    <scope>NUCLEOTIDE SEQUENCE</scope>
</reference>
<organism evidence="1 2">
    <name type="scientific">Staurois parvus</name>
    <dbReference type="NCBI Taxonomy" id="386267"/>
    <lineage>
        <taxon>Eukaryota</taxon>
        <taxon>Metazoa</taxon>
        <taxon>Chordata</taxon>
        <taxon>Craniata</taxon>
        <taxon>Vertebrata</taxon>
        <taxon>Euteleostomi</taxon>
        <taxon>Amphibia</taxon>
        <taxon>Batrachia</taxon>
        <taxon>Anura</taxon>
        <taxon>Neobatrachia</taxon>
        <taxon>Ranoidea</taxon>
        <taxon>Ranidae</taxon>
        <taxon>Staurois</taxon>
    </lineage>
</organism>
<gene>
    <name evidence="1" type="ORF">SPARVUS_LOCUS15497743</name>
</gene>
<proteinExistence type="predicted"/>
<dbReference type="EMBL" id="CATNWA010020178">
    <property type="protein sequence ID" value="CAI9617083.1"/>
    <property type="molecule type" value="Genomic_DNA"/>
</dbReference>
<comment type="caution">
    <text evidence="1">The sequence shown here is derived from an EMBL/GenBank/DDBJ whole genome shotgun (WGS) entry which is preliminary data.</text>
</comment>
<name>A0ABN9H5Q1_9NEOB</name>
<sequence>MKIVGDFCAPCALASVAVVPSCFRFVIIPLTDDLGIFSSKEILRMDLLHRWQHITAPRVNSLSF</sequence>
<evidence type="ECO:0000313" key="2">
    <source>
        <dbReference type="Proteomes" id="UP001162483"/>
    </source>
</evidence>